<dbReference type="GO" id="GO:0004674">
    <property type="term" value="F:protein serine/threonine kinase activity"/>
    <property type="evidence" value="ECO:0007669"/>
    <property type="project" value="UniProtKB-KW"/>
</dbReference>
<dbReference type="SUPFAM" id="SSF56112">
    <property type="entry name" value="Protein kinase-like (PK-like)"/>
    <property type="match status" value="1"/>
</dbReference>
<evidence type="ECO:0000313" key="8">
    <source>
        <dbReference type="Proteomes" id="UP000326354"/>
    </source>
</evidence>
<dbReference type="InterPro" id="IPR008271">
    <property type="entry name" value="Ser/Thr_kinase_AS"/>
</dbReference>
<dbReference type="GO" id="GO:0000407">
    <property type="term" value="C:phagophore assembly site"/>
    <property type="evidence" value="ECO:0007669"/>
    <property type="project" value="TreeGrafter"/>
</dbReference>
<name>A0A5S9F1N4_UABAM</name>
<keyword evidence="4 5" id="KW-0067">ATP-binding</keyword>
<protein>
    <submittedName>
        <fullName evidence="7">Serine/threonine protein kinase</fullName>
    </submittedName>
</protein>
<organism evidence="7 8">
    <name type="scientific">Uabimicrobium amorphum</name>
    <dbReference type="NCBI Taxonomy" id="2596890"/>
    <lineage>
        <taxon>Bacteria</taxon>
        <taxon>Pseudomonadati</taxon>
        <taxon>Planctomycetota</taxon>
        <taxon>Candidatus Uabimicrobiia</taxon>
        <taxon>Candidatus Uabimicrobiales</taxon>
        <taxon>Candidatus Uabimicrobiaceae</taxon>
        <taxon>Candidatus Uabimicrobium</taxon>
    </lineage>
</organism>
<gene>
    <name evidence="7" type="ORF">UABAM_00724</name>
</gene>
<dbReference type="PROSITE" id="PS50011">
    <property type="entry name" value="PROTEIN_KINASE_DOM"/>
    <property type="match status" value="1"/>
</dbReference>
<dbReference type="PROSITE" id="PS00107">
    <property type="entry name" value="PROTEIN_KINASE_ATP"/>
    <property type="match status" value="1"/>
</dbReference>
<keyword evidence="1" id="KW-0808">Transferase</keyword>
<keyword evidence="7" id="KW-0723">Serine/threonine-protein kinase</keyword>
<dbReference type="Pfam" id="PF00069">
    <property type="entry name" value="Pkinase"/>
    <property type="match status" value="1"/>
</dbReference>
<keyword evidence="3 7" id="KW-0418">Kinase</keyword>
<dbReference type="PANTHER" id="PTHR24348">
    <property type="entry name" value="SERINE/THREONINE-PROTEIN KINASE UNC-51-RELATED"/>
    <property type="match status" value="1"/>
</dbReference>
<keyword evidence="2 5" id="KW-0547">Nucleotide-binding</keyword>
<dbReference type="KEGG" id="uam:UABAM_00724"/>
<dbReference type="PANTHER" id="PTHR24348:SF22">
    <property type="entry name" value="NON-SPECIFIC SERINE_THREONINE PROTEIN KINASE"/>
    <property type="match status" value="1"/>
</dbReference>
<dbReference type="EMBL" id="AP019860">
    <property type="protein sequence ID" value="BBM82381.1"/>
    <property type="molecule type" value="Genomic_DNA"/>
</dbReference>
<evidence type="ECO:0000313" key="7">
    <source>
        <dbReference type="EMBL" id="BBM82381.1"/>
    </source>
</evidence>
<accession>A0A5S9F1N4</accession>
<dbReference type="InterPro" id="IPR017441">
    <property type="entry name" value="Protein_kinase_ATP_BS"/>
</dbReference>
<dbReference type="SMART" id="SM00220">
    <property type="entry name" value="S_TKc"/>
    <property type="match status" value="1"/>
</dbReference>
<dbReference type="Gene3D" id="1.25.40.10">
    <property type="entry name" value="Tetratricopeptide repeat domain"/>
    <property type="match status" value="1"/>
</dbReference>
<keyword evidence="8" id="KW-1185">Reference proteome</keyword>
<dbReference type="PROSITE" id="PS00108">
    <property type="entry name" value="PROTEIN_KINASE_ST"/>
    <property type="match status" value="1"/>
</dbReference>
<feature type="domain" description="Protein kinase" evidence="6">
    <location>
        <begin position="9"/>
        <end position="272"/>
    </location>
</feature>
<dbReference type="AlphaFoldDB" id="A0A5S9F1N4"/>
<dbReference type="InterPro" id="IPR000719">
    <property type="entry name" value="Prot_kinase_dom"/>
</dbReference>
<dbReference type="InterPro" id="IPR011009">
    <property type="entry name" value="Kinase-like_dom_sf"/>
</dbReference>
<dbReference type="GO" id="GO:0005524">
    <property type="term" value="F:ATP binding"/>
    <property type="evidence" value="ECO:0007669"/>
    <property type="project" value="UniProtKB-UniRule"/>
</dbReference>
<evidence type="ECO:0000256" key="2">
    <source>
        <dbReference type="ARBA" id="ARBA00022741"/>
    </source>
</evidence>
<dbReference type="SUPFAM" id="SSF48452">
    <property type="entry name" value="TPR-like"/>
    <property type="match status" value="1"/>
</dbReference>
<evidence type="ECO:0000256" key="5">
    <source>
        <dbReference type="PROSITE-ProRule" id="PRU10141"/>
    </source>
</evidence>
<dbReference type="GO" id="GO:0005829">
    <property type="term" value="C:cytosol"/>
    <property type="evidence" value="ECO:0007669"/>
    <property type="project" value="TreeGrafter"/>
</dbReference>
<evidence type="ECO:0000256" key="4">
    <source>
        <dbReference type="ARBA" id="ARBA00022840"/>
    </source>
</evidence>
<evidence type="ECO:0000256" key="3">
    <source>
        <dbReference type="ARBA" id="ARBA00022777"/>
    </source>
</evidence>
<dbReference type="GO" id="GO:0016020">
    <property type="term" value="C:membrane"/>
    <property type="evidence" value="ECO:0007669"/>
    <property type="project" value="TreeGrafter"/>
</dbReference>
<reference evidence="7 8" key="1">
    <citation type="submission" date="2019-08" db="EMBL/GenBank/DDBJ databases">
        <title>Complete genome sequence of Candidatus Uab amorphum.</title>
        <authorList>
            <person name="Shiratori T."/>
            <person name="Suzuki S."/>
            <person name="Kakizawa Y."/>
            <person name="Ishida K."/>
        </authorList>
    </citation>
    <scope>NUCLEOTIDE SEQUENCE [LARGE SCALE GENOMIC DNA]</scope>
    <source>
        <strain evidence="7 8">SRT547</strain>
    </source>
</reference>
<dbReference type="GO" id="GO:0005776">
    <property type="term" value="C:autophagosome"/>
    <property type="evidence" value="ECO:0007669"/>
    <property type="project" value="TreeGrafter"/>
</dbReference>
<feature type="binding site" evidence="5">
    <location>
        <position position="38"/>
    </location>
    <ligand>
        <name>ATP</name>
        <dbReference type="ChEBI" id="CHEBI:30616"/>
    </ligand>
</feature>
<evidence type="ECO:0000259" key="6">
    <source>
        <dbReference type="PROSITE" id="PS50011"/>
    </source>
</evidence>
<dbReference type="InterPro" id="IPR011990">
    <property type="entry name" value="TPR-like_helical_dom_sf"/>
</dbReference>
<dbReference type="RefSeq" id="WP_173013119.1">
    <property type="nucleotide sequence ID" value="NZ_AP019860.1"/>
</dbReference>
<evidence type="ECO:0000256" key="1">
    <source>
        <dbReference type="ARBA" id="ARBA00022679"/>
    </source>
</evidence>
<dbReference type="CDD" id="cd14014">
    <property type="entry name" value="STKc_PknB_like"/>
    <property type="match status" value="1"/>
</dbReference>
<dbReference type="Gene3D" id="1.10.510.10">
    <property type="entry name" value="Transferase(Phosphotransferase) domain 1"/>
    <property type="match status" value="1"/>
</dbReference>
<dbReference type="InterPro" id="IPR045269">
    <property type="entry name" value="Atg1-like"/>
</dbReference>
<sequence>MVQLFHNRYQPEKLIGRGGMGKVYLMMDTHTQRRVAIKECLTCEQDASLVERIKREYYFMTKIKHPHLVTGLDFFHLQGRYFIVMEYVEGFTISDFLQQYAHSISLEQQLQVAAQICSAVAALNENGIIHRDIKPENIILTPPGLTPKLLDFGVAKAVNGELVTITKTNNIVGTPAYMTPEQIDLRIEMCGNLDVFSLGVVFYQFFAWMPQSPFFSGQIVSTLDRIVHSELPPLFPETQDAQKRYVSQVIAWALRKNPRERIGSVQQLQELLCQRNVAQMNNIPQTHTSPKTFTPNLSTTSVKKNATFSYIRILLLVVANSAILLYLNYKAPISSKVNDKNEMTTYAKIEKSFAVPVTDYTPQLIEFYDKKSSSLYHQGMLLYRMREKNHAYKKKAIEIWQKDARNVMSQYQLFYTNMIELIITAENWQQLRIENLYQQSKQCISSLEKNRGKSPTYMKMLQMCRDLQEILDIITVYQKVSQRQQITEFFEQKLLGNGFGNLLLACRKETRLSKKLEFLHRALRMIPHEELLYVKLLEVYKEFEFYDKATFLYQYIQSNINPHLLRPDVEMLQVFMRQGKMDKARQMIEKLTPYKIFKNRDVQLPYCEYHFFAGNDNLALDILKDTSRHKLSEREKNFREGLRMAIHKKFENKPVMTILRATKLHVQKGNLELAEKQIRYVEDFIAKNKRSLKKMLLLRLQGLLYRVKLPLHSKQQKMIDVSIKKVPTLLGGSMSIVNTFRFAKKRNMDLSSQHVQLLKVRCDTYTFRFVYADYLFHNRKYKEAIIYWQKAKQAAPSFRRYFAEKQQEAWRQVNKIE</sequence>
<dbReference type="Proteomes" id="UP000326354">
    <property type="component" value="Chromosome"/>
</dbReference>
<proteinExistence type="predicted"/>